<dbReference type="EMBL" id="CAJPIN010016080">
    <property type="protein sequence ID" value="CAG2061494.1"/>
    <property type="molecule type" value="Genomic_DNA"/>
</dbReference>
<accession>A0ABN7P399</accession>
<feature type="chain" id="PRO_5047122032" description="Secreted protein" evidence="1">
    <location>
        <begin position="18"/>
        <end position="87"/>
    </location>
</feature>
<comment type="caution">
    <text evidence="2">The sequence shown here is derived from an EMBL/GenBank/DDBJ whole genome shotgun (WGS) entry which is preliminary data.</text>
</comment>
<feature type="signal peptide" evidence="1">
    <location>
        <begin position="1"/>
        <end position="17"/>
    </location>
</feature>
<evidence type="ECO:0000313" key="2">
    <source>
        <dbReference type="EMBL" id="CAG2061494.1"/>
    </source>
</evidence>
<evidence type="ECO:0000256" key="1">
    <source>
        <dbReference type="SAM" id="SignalP"/>
    </source>
</evidence>
<evidence type="ECO:0008006" key="4">
    <source>
        <dbReference type="Google" id="ProtNLM"/>
    </source>
</evidence>
<protein>
    <recommendedName>
        <fullName evidence="4">Secreted protein</fullName>
    </recommendedName>
</protein>
<evidence type="ECO:0000313" key="3">
    <source>
        <dbReference type="Proteomes" id="UP001153148"/>
    </source>
</evidence>
<reference evidence="2" key="1">
    <citation type="submission" date="2021-03" db="EMBL/GenBank/DDBJ databases">
        <authorList>
            <person name="Tran Van P."/>
        </authorList>
    </citation>
    <scope>NUCLEOTIDE SEQUENCE</scope>
</reference>
<dbReference type="Proteomes" id="UP001153148">
    <property type="component" value="Unassembled WGS sequence"/>
</dbReference>
<keyword evidence="1" id="KW-0732">Signal</keyword>
<feature type="non-terminal residue" evidence="2">
    <location>
        <position position="87"/>
    </location>
</feature>
<name>A0ABN7P399_TIMPD</name>
<gene>
    <name evidence="2" type="ORF">TPAB3V08_LOCUS8448</name>
</gene>
<organism evidence="2 3">
    <name type="scientific">Timema podura</name>
    <name type="common">Walking stick</name>
    <dbReference type="NCBI Taxonomy" id="61482"/>
    <lineage>
        <taxon>Eukaryota</taxon>
        <taxon>Metazoa</taxon>
        <taxon>Ecdysozoa</taxon>
        <taxon>Arthropoda</taxon>
        <taxon>Hexapoda</taxon>
        <taxon>Insecta</taxon>
        <taxon>Pterygota</taxon>
        <taxon>Neoptera</taxon>
        <taxon>Polyneoptera</taxon>
        <taxon>Phasmatodea</taxon>
        <taxon>Timematodea</taxon>
        <taxon>Timematoidea</taxon>
        <taxon>Timematidae</taxon>
        <taxon>Timema</taxon>
    </lineage>
</organism>
<proteinExistence type="predicted"/>
<sequence length="87" mass="9542">MGYIALPLVLLLSHTSRNGMLSVSCAHWSVFGHSSQKVADTCNRICSVVLVPTTQGAAFHHLRVPSTEYSCRKRLPQNVSLDSIAIY</sequence>
<keyword evidence="3" id="KW-1185">Reference proteome</keyword>